<dbReference type="KEGG" id="dhy:DESAM_22569"/>
<sequence>MHVITLSLREFAGVYLTCIIKCLDVLDYKRALFVSYIFFNYCWHYAKKEMESLI</sequence>
<dbReference type="HOGENOM" id="CLU_3042728_0_0_7"/>
<keyword evidence="2" id="KW-1185">Reference proteome</keyword>
<name>L0RGX4_9BACT</name>
<organism evidence="1 2">
    <name type="scientific">Maridesulfovibrio hydrothermalis AM13 = DSM 14728</name>
    <dbReference type="NCBI Taxonomy" id="1121451"/>
    <lineage>
        <taxon>Bacteria</taxon>
        <taxon>Pseudomonadati</taxon>
        <taxon>Thermodesulfobacteriota</taxon>
        <taxon>Desulfovibrionia</taxon>
        <taxon>Desulfovibrionales</taxon>
        <taxon>Desulfovibrionaceae</taxon>
        <taxon>Maridesulfovibrio</taxon>
    </lineage>
</organism>
<dbReference type="AlphaFoldDB" id="L0RGX4"/>
<reference evidence="1 2" key="1">
    <citation type="submission" date="2012-10" db="EMBL/GenBank/DDBJ databases">
        <authorList>
            <person name="Genoscope - CEA"/>
        </authorList>
    </citation>
    <scope>NUCLEOTIDE SEQUENCE [LARGE SCALE GENOMIC DNA]</scope>
    <source>
        <strain evidence="2">AM13 / DSM 14728</strain>
    </source>
</reference>
<protein>
    <submittedName>
        <fullName evidence="1">Uncharacterized protein</fullName>
    </submittedName>
</protein>
<dbReference type="EMBL" id="FO203522">
    <property type="protein sequence ID" value="CCO24836.1"/>
    <property type="molecule type" value="Genomic_DNA"/>
</dbReference>
<evidence type="ECO:0000313" key="1">
    <source>
        <dbReference type="EMBL" id="CCO24836.1"/>
    </source>
</evidence>
<proteinExistence type="predicted"/>
<evidence type="ECO:0000313" key="2">
    <source>
        <dbReference type="Proteomes" id="UP000010808"/>
    </source>
</evidence>
<dbReference type="Proteomes" id="UP000010808">
    <property type="component" value="Chromosome"/>
</dbReference>
<gene>
    <name evidence="1" type="ORF">DESAM_22569</name>
</gene>
<accession>L0RGX4</accession>